<name>A0ABU0D382_9BACI</name>
<gene>
    <name evidence="2" type="ORF">J2S14_001650</name>
</gene>
<dbReference type="PANTHER" id="PTHR45947">
    <property type="entry name" value="SULFOQUINOVOSYL TRANSFERASE SQD2"/>
    <property type="match status" value="1"/>
</dbReference>
<reference evidence="2 3" key="1">
    <citation type="submission" date="2023-07" db="EMBL/GenBank/DDBJ databases">
        <title>Genomic Encyclopedia of Type Strains, Phase IV (KMG-IV): sequencing the most valuable type-strain genomes for metagenomic binning, comparative biology and taxonomic classification.</title>
        <authorList>
            <person name="Goeker M."/>
        </authorList>
    </citation>
    <scope>NUCLEOTIDE SEQUENCE [LARGE SCALE GENOMIC DNA]</scope>
    <source>
        <strain evidence="2 3">DSM 27848</strain>
    </source>
</reference>
<feature type="domain" description="Glycosyl transferase family 1" evidence="1">
    <location>
        <begin position="185"/>
        <end position="327"/>
    </location>
</feature>
<proteinExistence type="predicted"/>
<evidence type="ECO:0000313" key="3">
    <source>
        <dbReference type="Proteomes" id="UP001232343"/>
    </source>
</evidence>
<protein>
    <submittedName>
        <fullName evidence="2">Glycosyltransferase involved in cell wall biosynthesis</fullName>
    </submittedName>
</protein>
<dbReference type="InterPro" id="IPR050194">
    <property type="entry name" value="Glycosyltransferase_grp1"/>
</dbReference>
<dbReference type="EMBL" id="JAUSUO010000003">
    <property type="protein sequence ID" value="MDQ0342836.1"/>
    <property type="molecule type" value="Genomic_DNA"/>
</dbReference>
<dbReference type="RefSeq" id="WP_244681593.1">
    <property type="nucleotide sequence ID" value="NZ_JALIRM010000006.1"/>
</dbReference>
<dbReference type="SUPFAM" id="SSF53756">
    <property type="entry name" value="UDP-Glycosyltransferase/glycogen phosphorylase"/>
    <property type="match status" value="1"/>
</dbReference>
<accession>A0ABU0D382</accession>
<dbReference type="CDD" id="cd03812">
    <property type="entry name" value="GT4_CapH-like"/>
    <property type="match status" value="1"/>
</dbReference>
<dbReference type="Pfam" id="PF00534">
    <property type="entry name" value="Glycos_transf_1"/>
    <property type="match status" value="1"/>
</dbReference>
<dbReference type="InterPro" id="IPR001296">
    <property type="entry name" value="Glyco_trans_1"/>
</dbReference>
<comment type="caution">
    <text evidence="2">The sequence shown here is derived from an EMBL/GenBank/DDBJ whole genome shotgun (WGS) entry which is preliminary data.</text>
</comment>
<dbReference type="Gene3D" id="3.40.50.2000">
    <property type="entry name" value="Glycogen Phosphorylase B"/>
    <property type="match status" value="2"/>
</dbReference>
<evidence type="ECO:0000313" key="2">
    <source>
        <dbReference type="EMBL" id="MDQ0342836.1"/>
    </source>
</evidence>
<organism evidence="2 3">
    <name type="scientific">Lederbergia wuyishanensis</name>
    <dbReference type="NCBI Taxonomy" id="1347903"/>
    <lineage>
        <taxon>Bacteria</taxon>
        <taxon>Bacillati</taxon>
        <taxon>Bacillota</taxon>
        <taxon>Bacilli</taxon>
        <taxon>Bacillales</taxon>
        <taxon>Bacillaceae</taxon>
        <taxon>Lederbergia</taxon>
    </lineage>
</organism>
<dbReference type="PANTHER" id="PTHR45947:SF3">
    <property type="entry name" value="SULFOQUINOVOSYL TRANSFERASE SQD2"/>
    <property type="match status" value="1"/>
</dbReference>
<dbReference type="Proteomes" id="UP001232343">
    <property type="component" value="Unassembled WGS sequence"/>
</dbReference>
<evidence type="ECO:0000259" key="1">
    <source>
        <dbReference type="Pfam" id="PF00534"/>
    </source>
</evidence>
<sequence>MNRILQIVGAMNRGGIETFIMNVYRNIDRSKLQFDFLVHTSEECAYDEEIKELGGNIFSVIPRRQGIYKNKRSLEDFFKVHNDYSIAHQHLSSLTYVQPLRIAKNYGIPNRIVHGHNIRQGGSSLHKYIHGINQFLIETYATDYFACSEPSARWTFPKRILERKEYGVINNAIESERFKFNEQIRNKIRKELGIEDKFVIGHIGRFHPQKNHTYLIDIFKQIHIKSGESVLLLVGDGNLRPDIERRIQELGLTDSVIFTGIRKDVAEILQAMDIFLFPSLYEGLGIVLVEAQATGLKCFTSNKVVPESVNVTGLVEFIDLEKSPEHWAGEIFRKKDYQRKNTINDIKKSGYDITQVANEIQVWYESKINNTILLDNRKL</sequence>
<keyword evidence="3" id="KW-1185">Reference proteome</keyword>